<dbReference type="InterPro" id="IPR004919">
    <property type="entry name" value="GmrSD_N"/>
</dbReference>
<dbReference type="EMBL" id="LPUR01000001">
    <property type="protein sequence ID" value="KXH84933.1"/>
    <property type="molecule type" value="Genomic_DNA"/>
</dbReference>
<dbReference type="AlphaFoldDB" id="A0A135WJ60"/>
<dbReference type="Proteomes" id="UP000070513">
    <property type="component" value="Unassembled WGS sequence"/>
</dbReference>
<protein>
    <recommendedName>
        <fullName evidence="1">GmrSD restriction endonucleases N-terminal domain-containing protein</fullName>
    </recommendedName>
</protein>
<dbReference type="OrthoDB" id="9764212at2"/>
<dbReference type="Pfam" id="PF03235">
    <property type="entry name" value="GmrSD_N"/>
    <property type="match status" value="1"/>
</dbReference>
<evidence type="ECO:0000259" key="1">
    <source>
        <dbReference type="Pfam" id="PF03235"/>
    </source>
</evidence>
<dbReference type="PANTHER" id="PTHR39639:SF1">
    <property type="entry name" value="DUF262 DOMAIN-CONTAINING PROTEIN"/>
    <property type="match status" value="1"/>
</dbReference>
<dbReference type="PANTHER" id="PTHR39639">
    <property type="entry name" value="CHROMOSOME 16, WHOLE GENOME SHOTGUN SEQUENCE"/>
    <property type="match status" value="1"/>
</dbReference>
<comment type="caution">
    <text evidence="2">The sequence shown here is derived from an EMBL/GenBank/DDBJ whole genome shotgun (WGS) entry which is preliminary data.</text>
</comment>
<reference evidence="3" key="1">
    <citation type="submission" date="2015-12" db="EMBL/GenBank/DDBJ databases">
        <title>Genome sequence of a biocontrol rhizobacterium Chryseobacterium kwangjuense strain KJ1R5 isolated from pepper (Capsicum annuum L.).</title>
        <authorList>
            <person name="Jeong J.-J."/>
            <person name="Park H."/>
            <person name="Mannaa M."/>
            <person name="Sang M.K."/>
            <person name="Choi I.-G."/>
            <person name="Kim K.D."/>
        </authorList>
    </citation>
    <scope>NUCLEOTIDE SEQUENCE [LARGE SCALE GENOMIC DNA]</scope>
    <source>
        <strain evidence="3">KJ1R5</strain>
    </source>
</reference>
<feature type="domain" description="GmrSD restriction endonucleases N-terminal" evidence="1">
    <location>
        <begin position="33"/>
        <end position="175"/>
    </location>
</feature>
<name>A0A135WJ60_9FLAO</name>
<organism evidence="2 3">
    <name type="scientific">Chryseobacterium kwangjuense</name>
    <dbReference type="NCBI Taxonomy" id="267125"/>
    <lineage>
        <taxon>Bacteria</taxon>
        <taxon>Pseudomonadati</taxon>
        <taxon>Bacteroidota</taxon>
        <taxon>Flavobacteriia</taxon>
        <taxon>Flavobacteriales</taxon>
        <taxon>Weeksellaceae</taxon>
        <taxon>Chryseobacterium group</taxon>
        <taxon>Chryseobacterium</taxon>
    </lineage>
</organism>
<sequence>MNDWLNIDKQFPYNPNDVDIRQQQFSVFQLLKMIEHHRIELWREEYYQRKGNSWNKAQKSRLIESIIMRIPLPIFYFDGSDEPWKIIDGLNRLSTLYSYIFEEKWGLEGLEFMTGFTSYKFSDLPYQYQRAIEETVLQAYIINPGTPDRVKLNIFQRINTGGKSLSNQEVRNAYYSGISREFISKLASSKAFLEATQGKVPTSRMRDKEVILRFVAFYQFLERYGTPMEGFLDFAMEQIESMNDLDTVEIQFEKSMKLCSQIFGDKAFFILDRNKDKTGSKINVALFETLSVNFARLSDDDAKKLLNMKKRVFSDFVRLFHDIDFHKSISSSTSSKKAVYTRFGEVNNLLNFLLK</sequence>
<evidence type="ECO:0000313" key="2">
    <source>
        <dbReference type="EMBL" id="KXH84933.1"/>
    </source>
</evidence>
<reference evidence="2 3" key="2">
    <citation type="journal article" date="2016" name="Genome Announc.">
        <title>Draft Genome Sequence of a Biocontrol Rhizobacterium, Chryseobacterium kwangjuense Strain KJ1R5, Isolated from Pepper (Capsicum annuum).</title>
        <authorList>
            <person name="Jeong J.J."/>
            <person name="Park H."/>
            <person name="Park B.H."/>
            <person name="Mannaa M."/>
            <person name="Sang M.K."/>
            <person name="Choi I.G."/>
            <person name="Kim K.D."/>
        </authorList>
    </citation>
    <scope>NUCLEOTIDE SEQUENCE [LARGE SCALE GENOMIC DNA]</scope>
    <source>
        <strain evidence="2 3">KJ1R5</strain>
    </source>
</reference>
<accession>A0A135WJ60</accession>
<dbReference type="RefSeq" id="WP_062648254.1">
    <property type="nucleotide sequence ID" value="NZ_LPUR01000001.1"/>
</dbReference>
<evidence type="ECO:0000313" key="3">
    <source>
        <dbReference type="Proteomes" id="UP000070513"/>
    </source>
</evidence>
<proteinExistence type="predicted"/>
<gene>
    <name evidence="2" type="ORF">AU378_04030</name>
</gene>